<evidence type="ECO:0000256" key="4">
    <source>
        <dbReference type="ARBA" id="ARBA00022989"/>
    </source>
</evidence>
<evidence type="ECO:0000256" key="5">
    <source>
        <dbReference type="ARBA" id="ARBA00023136"/>
    </source>
</evidence>
<dbReference type="EMBL" id="PDJE01000001">
    <property type="protein sequence ID" value="PFG31564.1"/>
    <property type="molecule type" value="Genomic_DNA"/>
</dbReference>
<evidence type="ECO:0000259" key="7">
    <source>
        <dbReference type="PROSITE" id="PS50850"/>
    </source>
</evidence>
<reference evidence="8 9" key="1">
    <citation type="submission" date="2017-10" db="EMBL/GenBank/DDBJ databases">
        <title>Sequencing the genomes of 1000 actinobacteria strains.</title>
        <authorList>
            <person name="Klenk H.-P."/>
        </authorList>
    </citation>
    <scope>NUCLEOTIDE SEQUENCE [LARGE SCALE GENOMIC DNA]</scope>
    <source>
        <strain evidence="8 9">DSM 21798</strain>
    </source>
</reference>
<sequence>MSSTQATVRLWRVQRYPTWFVSDASKELAASLLDFAVPLIALMVTDSPAQAGVIGAVGVITALILTLVGGVLADRHRRTGLMLLGAVIGVALAGSFAVLDALSALNFGVLLVLNVIINARDGLFDTAGEAALKEVVPDEAMGRAQAANQGRGAAIQLAGGPLGGALLAVGGWLVAVAAGVTYLVSVVTAWLLRRQELNARITTDGTTPDAASRRTPMLTEAREGIAWLLSRVDLRGVLWVSMIVNLGFNSAVTTIIYSLQQSGHSPLVIGALGSVLGAVMLAGAFVAPLLVPHIRGGVIVICSLIVATAGTAILPAIHSVPGIMAIIGVSVFLVPALNSALMGYFMVAVPTELLGRANSASRVLSMGAMPLAPLIAGFGLAFAGRTGTLVACAALTAVGVILALSNRALRSLPSEKEWGEHAQKFVAR</sequence>
<comment type="caution">
    <text evidence="8">The sequence shown here is derived from an EMBL/GenBank/DDBJ whole genome shotgun (WGS) entry which is preliminary data.</text>
</comment>
<dbReference type="CDD" id="cd06173">
    <property type="entry name" value="MFS_MefA_like"/>
    <property type="match status" value="1"/>
</dbReference>
<dbReference type="SUPFAM" id="SSF103473">
    <property type="entry name" value="MFS general substrate transporter"/>
    <property type="match status" value="1"/>
</dbReference>
<feature type="transmembrane region" description="Helical" evidence="6">
    <location>
        <begin position="169"/>
        <end position="192"/>
    </location>
</feature>
<feature type="transmembrane region" description="Helical" evidence="6">
    <location>
        <begin position="269"/>
        <end position="291"/>
    </location>
</feature>
<feature type="domain" description="Major facilitator superfamily (MFS) profile" evidence="7">
    <location>
        <begin position="1"/>
        <end position="411"/>
    </location>
</feature>
<feature type="transmembrane region" description="Helical" evidence="6">
    <location>
        <begin position="237"/>
        <end position="257"/>
    </location>
</feature>
<dbReference type="PROSITE" id="PS50850">
    <property type="entry name" value="MFS"/>
    <property type="match status" value="1"/>
</dbReference>
<feature type="transmembrane region" description="Helical" evidence="6">
    <location>
        <begin position="80"/>
        <end position="99"/>
    </location>
</feature>
<dbReference type="RefSeq" id="WP_245836315.1">
    <property type="nucleotide sequence ID" value="NZ_PDJE01000001.1"/>
</dbReference>
<feature type="transmembrane region" description="Helical" evidence="6">
    <location>
        <begin position="363"/>
        <end position="382"/>
    </location>
</feature>
<feature type="transmembrane region" description="Helical" evidence="6">
    <location>
        <begin position="298"/>
        <end position="317"/>
    </location>
</feature>
<name>A0A2A9DY95_9MICO</name>
<feature type="transmembrane region" description="Helical" evidence="6">
    <location>
        <begin position="51"/>
        <end position="73"/>
    </location>
</feature>
<evidence type="ECO:0000256" key="3">
    <source>
        <dbReference type="ARBA" id="ARBA00022692"/>
    </source>
</evidence>
<comment type="subcellular location">
    <subcellularLocation>
        <location evidence="1">Cell membrane</location>
        <topology evidence="1">Multi-pass membrane protein</topology>
    </subcellularLocation>
</comment>
<evidence type="ECO:0000256" key="1">
    <source>
        <dbReference type="ARBA" id="ARBA00004651"/>
    </source>
</evidence>
<evidence type="ECO:0000313" key="8">
    <source>
        <dbReference type="EMBL" id="PFG31564.1"/>
    </source>
</evidence>
<dbReference type="PANTHER" id="PTHR23513">
    <property type="entry name" value="INTEGRAL MEMBRANE EFFLUX PROTEIN-RELATED"/>
    <property type="match status" value="1"/>
</dbReference>
<gene>
    <name evidence="8" type="ORF">ATJ78_2536</name>
</gene>
<dbReference type="InterPro" id="IPR020846">
    <property type="entry name" value="MFS_dom"/>
</dbReference>
<dbReference type="GO" id="GO:0005886">
    <property type="term" value="C:plasma membrane"/>
    <property type="evidence" value="ECO:0007669"/>
    <property type="project" value="UniProtKB-SubCell"/>
</dbReference>
<dbReference type="PANTHER" id="PTHR23513:SF6">
    <property type="entry name" value="MAJOR FACILITATOR SUPERFAMILY ASSOCIATED DOMAIN-CONTAINING PROTEIN"/>
    <property type="match status" value="1"/>
</dbReference>
<dbReference type="InterPro" id="IPR011701">
    <property type="entry name" value="MFS"/>
</dbReference>
<dbReference type="Proteomes" id="UP000221369">
    <property type="component" value="Unassembled WGS sequence"/>
</dbReference>
<evidence type="ECO:0000313" key="9">
    <source>
        <dbReference type="Proteomes" id="UP000221369"/>
    </source>
</evidence>
<keyword evidence="5 6" id="KW-0472">Membrane</keyword>
<dbReference type="InterPro" id="IPR036259">
    <property type="entry name" value="MFS_trans_sf"/>
</dbReference>
<evidence type="ECO:0000256" key="2">
    <source>
        <dbReference type="ARBA" id="ARBA00022475"/>
    </source>
</evidence>
<keyword evidence="3 6" id="KW-0812">Transmembrane</keyword>
<dbReference type="Gene3D" id="1.20.1250.20">
    <property type="entry name" value="MFS general substrate transporter like domains"/>
    <property type="match status" value="1"/>
</dbReference>
<keyword evidence="2" id="KW-1003">Cell membrane</keyword>
<dbReference type="GO" id="GO:0022857">
    <property type="term" value="F:transmembrane transporter activity"/>
    <property type="evidence" value="ECO:0007669"/>
    <property type="project" value="InterPro"/>
</dbReference>
<feature type="transmembrane region" description="Helical" evidence="6">
    <location>
        <begin position="388"/>
        <end position="406"/>
    </location>
</feature>
<protein>
    <submittedName>
        <fullName evidence="8">Putative MFS family arabinose efflux permease</fullName>
    </submittedName>
</protein>
<accession>A0A2A9DY95</accession>
<proteinExistence type="predicted"/>
<feature type="transmembrane region" description="Helical" evidence="6">
    <location>
        <begin position="323"/>
        <end position="351"/>
    </location>
</feature>
<dbReference type="Pfam" id="PF07690">
    <property type="entry name" value="MFS_1"/>
    <property type="match status" value="1"/>
</dbReference>
<evidence type="ECO:0000256" key="6">
    <source>
        <dbReference type="SAM" id="Phobius"/>
    </source>
</evidence>
<keyword evidence="9" id="KW-1185">Reference proteome</keyword>
<dbReference type="AlphaFoldDB" id="A0A2A9DY95"/>
<organism evidence="8 9">
    <name type="scientific">Paramicrobacterium agarici</name>
    <dbReference type="NCBI Taxonomy" id="630514"/>
    <lineage>
        <taxon>Bacteria</taxon>
        <taxon>Bacillati</taxon>
        <taxon>Actinomycetota</taxon>
        <taxon>Actinomycetes</taxon>
        <taxon>Micrococcales</taxon>
        <taxon>Microbacteriaceae</taxon>
        <taxon>Paramicrobacterium</taxon>
    </lineage>
</organism>
<keyword evidence="4 6" id="KW-1133">Transmembrane helix</keyword>